<dbReference type="Pfam" id="PF00386">
    <property type="entry name" value="C1q"/>
    <property type="match status" value="1"/>
</dbReference>
<accession>A0A194AN60</accession>
<name>A0A194AN60_PINFU</name>
<organism evidence="5">
    <name type="scientific">Pinctada fucata</name>
    <name type="common">Akoya pearl oyster</name>
    <name type="synonym">Pinctada imbricata fucata</name>
    <dbReference type="NCBI Taxonomy" id="50426"/>
    <lineage>
        <taxon>Eukaryota</taxon>
        <taxon>Metazoa</taxon>
        <taxon>Spiralia</taxon>
        <taxon>Lophotrochozoa</taxon>
        <taxon>Mollusca</taxon>
        <taxon>Bivalvia</taxon>
        <taxon>Autobranchia</taxon>
        <taxon>Pteriomorphia</taxon>
        <taxon>Pterioida</taxon>
        <taxon>Pterioidea</taxon>
        <taxon>Pteriidae</taxon>
        <taxon>Pinctada</taxon>
    </lineage>
</organism>
<dbReference type="AlphaFoldDB" id="A0A194AN60"/>
<protein>
    <recommendedName>
        <fullName evidence="4">C1q domain-containing protein</fullName>
    </recommendedName>
</protein>
<dbReference type="Gene3D" id="2.60.120.40">
    <property type="match status" value="1"/>
</dbReference>
<evidence type="ECO:0000313" key="5">
    <source>
        <dbReference type="EMBL" id="JAS04015.1"/>
    </source>
</evidence>
<keyword evidence="2" id="KW-0964">Secreted</keyword>
<dbReference type="InterPro" id="IPR050392">
    <property type="entry name" value="Collagen/C1q_domain"/>
</dbReference>
<feature type="domain" description="C1q" evidence="4">
    <location>
        <begin position="73"/>
        <end position="202"/>
    </location>
</feature>
<evidence type="ECO:0000259" key="4">
    <source>
        <dbReference type="PROSITE" id="PS50871"/>
    </source>
</evidence>
<dbReference type="SMART" id="SM00110">
    <property type="entry name" value="C1Q"/>
    <property type="match status" value="1"/>
</dbReference>
<dbReference type="PANTHER" id="PTHR15427:SF33">
    <property type="entry name" value="COLLAGEN IV NC1 DOMAIN-CONTAINING PROTEIN"/>
    <property type="match status" value="1"/>
</dbReference>
<dbReference type="PANTHER" id="PTHR15427">
    <property type="entry name" value="EMILIN ELASTIN MICROFIBRIL INTERFACE-LOCATED PROTEIN ELASTIN MICROFIBRIL INTERFACER"/>
    <property type="match status" value="1"/>
</dbReference>
<dbReference type="EMBL" id="GELH01000257">
    <property type="protein sequence ID" value="JAS04015.1"/>
    <property type="molecule type" value="Transcribed_RNA"/>
</dbReference>
<feature type="signal peptide" evidence="3">
    <location>
        <begin position="1"/>
        <end position="25"/>
    </location>
</feature>
<dbReference type="EMBL" id="GELH01000258">
    <property type="protein sequence ID" value="JAS04014.1"/>
    <property type="molecule type" value="Transcribed_RNA"/>
</dbReference>
<dbReference type="InterPro" id="IPR001073">
    <property type="entry name" value="C1q_dom"/>
</dbReference>
<proteinExistence type="predicted"/>
<dbReference type="PRINTS" id="PR00007">
    <property type="entry name" value="COMPLEMNTC1Q"/>
</dbReference>
<dbReference type="GO" id="GO:0005581">
    <property type="term" value="C:collagen trimer"/>
    <property type="evidence" value="ECO:0007669"/>
    <property type="project" value="UniProtKB-KW"/>
</dbReference>
<feature type="chain" id="PRO_5013481071" description="C1q domain-containing protein" evidence="3">
    <location>
        <begin position="26"/>
        <end position="202"/>
    </location>
</feature>
<dbReference type="InterPro" id="IPR008983">
    <property type="entry name" value="Tumour_necrosis_fac-like_dom"/>
</dbReference>
<evidence type="ECO:0000256" key="2">
    <source>
        <dbReference type="ARBA" id="ARBA00022525"/>
    </source>
</evidence>
<sequence length="202" mass="22303">MSTRIQTMKFLLIIVIGQYIKPAEMQSDVSTRLTILENIVGHLLTGEMFATNDTLANISAASIAKKSKLLQISPREAVVFSAHRSGGVSGLSSGFIVKFDSIVTNIGGHYYPADGIFIAPVRGVYLFHWQIILCDTNRVYTEIRVSGMTKGKSYSDDQLYDTTANMVILEVKEHQHVWIQTSSSSVCINDYSSFAGTLLIPF</sequence>
<dbReference type="SUPFAM" id="SSF49842">
    <property type="entry name" value="TNF-like"/>
    <property type="match status" value="1"/>
</dbReference>
<comment type="subcellular location">
    <subcellularLocation>
        <location evidence="1">Secreted</location>
    </subcellularLocation>
</comment>
<evidence type="ECO:0000256" key="1">
    <source>
        <dbReference type="ARBA" id="ARBA00004613"/>
    </source>
</evidence>
<dbReference type="PROSITE" id="PS50871">
    <property type="entry name" value="C1Q"/>
    <property type="match status" value="1"/>
</dbReference>
<evidence type="ECO:0000256" key="3">
    <source>
        <dbReference type="SAM" id="SignalP"/>
    </source>
</evidence>
<reference evidence="5" key="1">
    <citation type="submission" date="2016-03" db="EMBL/GenBank/DDBJ databases">
        <authorList>
            <person name="Ploux O."/>
        </authorList>
    </citation>
    <scope>NUCLEOTIDE SEQUENCE</scope>
    <source>
        <tissue evidence="5">Mantle</tissue>
    </source>
</reference>
<keyword evidence="3" id="KW-0732">Signal</keyword>